<keyword evidence="2" id="KW-1185">Reference proteome</keyword>
<reference evidence="1 2" key="1">
    <citation type="submission" date="2022-04" db="EMBL/GenBank/DDBJ databases">
        <title>Positive selection, recombination, and allopatry shape intraspecific diversity of widespread and dominant cyanobacteria.</title>
        <authorList>
            <person name="Wei J."/>
            <person name="Shu W."/>
            <person name="Hu C."/>
        </authorList>
    </citation>
    <scope>NUCLEOTIDE SEQUENCE [LARGE SCALE GENOMIC DNA]</scope>
    <source>
        <strain evidence="1 2">AS-A4</strain>
    </source>
</reference>
<accession>A0ABV0KKD2</accession>
<proteinExistence type="predicted"/>
<dbReference type="EMBL" id="JAMPLM010000012">
    <property type="protein sequence ID" value="MEP1059704.1"/>
    <property type="molecule type" value="Genomic_DNA"/>
</dbReference>
<dbReference type="RefSeq" id="WP_190452166.1">
    <property type="nucleotide sequence ID" value="NZ_JAMPLM010000012.1"/>
</dbReference>
<organism evidence="1 2">
    <name type="scientific">Stenomitos frigidus AS-A4</name>
    <dbReference type="NCBI Taxonomy" id="2933935"/>
    <lineage>
        <taxon>Bacteria</taxon>
        <taxon>Bacillati</taxon>
        <taxon>Cyanobacteriota</taxon>
        <taxon>Cyanophyceae</taxon>
        <taxon>Leptolyngbyales</taxon>
        <taxon>Leptolyngbyaceae</taxon>
        <taxon>Stenomitos</taxon>
    </lineage>
</organism>
<evidence type="ECO:0000313" key="1">
    <source>
        <dbReference type="EMBL" id="MEP1059704.1"/>
    </source>
</evidence>
<sequence>MLPDKNFWTEQEDWAIKGNYPQLTAGEISKLLPSRSKAAIQQRICQLGVQVEQWACKHSADKDFFTQPNRLNCYWAGLIAADGCVKQSHNSKTKTLSISLIASDGYLLQQLTSDCAYTGSVSIQNRGSRKPSKILDREIKSSSSASLQISCCQEWFEDLEKHWNIIPRKSLTLKPPRNLNLECSLAYIKGFFDGDGCAHLRKDGNLTFFFMAPLNACSGLRMYVMK</sequence>
<dbReference type="InterPro" id="IPR027434">
    <property type="entry name" value="Homing_endonucl"/>
</dbReference>
<dbReference type="Gene3D" id="3.10.28.10">
    <property type="entry name" value="Homing endonucleases"/>
    <property type="match status" value="1"/>
</dbReference>
<comment type="caution">
    <text evidence="1">The sequence shown here is derived from an EMBL/GenBank/DDBJ whole genome shotgun (WGS) entry which is preliminary data.</text>
</comment>
<evidence type="ECO:0000313" key="2">
    <source>
        <dbReference type="Proteomes" id="UP001476950"/>
    </source>
</evidence>
<evidence type="ECO:0008006" key="3">
    <source>
        <dbReference type="Google" id="ProtNLM"/>
    </source>
</evidence>
<protein>
    <recommendedName>
        <fullName evidence="3">Homing endonuclease LAGLIDADG domain-containing protein</fullName>
    </recommendedName>
</protein>
<name>A0ABV0KKD2_9CYAN</name>
<dbReference type="Proteomes" id="UP001476950">
    <property type="component" value="Unassembled WGS sequence"/>
</dbReference>
<gene>
    <name evidence="1" type="ORF">NDI38_14770</name>
</gene>